<evidence type="ECO:0000313" key="1">
    <source>
        <dbReference type="EMBL" id="KAL2635379.1"/>
    </source>
</evidence>
<dbReference type="AlphaFoldDB" id="A0ABD1YZY0"/>
<gene>
    <name evidence="1" type="ORF">R1flu_006858</name>
</gene>
<accession>A0ABD1YZY0</accession>
<organism evidence="1 2">
    <name type="scientific">Riccia fluitans</name>
    <dbReference type="NCBI Taxonomy" id="41844"/>
    <lineage>
        <taxon>Eukaryota</taxon>
        <taxon>Viridiplantae</taxon>
        <taxon>Streptophyta</taxon>
        <taxon>Embryophyta</taxon>
        <taxon>Marchantiophyta</taxon>
        <taxon>Marchantiopsida</taxon>
        <taxon>Marchantiidae</taxon>
        <taxon>Marchantiales</taxon>
        <taxon>Ricciaceae</taxon>
        <taxon>Riccia</taxon>
    </lineage>
</organism>
<protein>
    <submittedName>
        <fullName evidence="1">Uncharacterized protein</fullName>
    </submittedName>
</protein>
<proteinExistence type="predicted"/>
<comment type="caution">
    <text evidence="1">The sequence shown here is derived from an EMBL/GenBank/DDBJ whole genome shotgun (WGS) entry which is preliminary data.</text>
</comment>
<evidence type="ECO:0000313" key="2">
    <source>
        <dbReference type="Proteomes" id="UP001605036"/>
    </source>
</evidence>
<keyword evidence="2" id="KW-1185">Reference proteome</keyword>
<dbReference type="Proteomes" id="UP001605036">
    <property type="component" value="Unassembled WGS sequence"/>
</dbReference>
<name>A0ABD1YZY0_9MARC</name>
<sequence>MLNAIFAPIIRLRLEHFQHNLLAFYHYAWEAITNPTAPIPDWGDAIEKTMSRQIKALGVCKEATCIGLYLAHLYKHFHEIDAEEKEDSKKRKALIQTIFDSDPKPRQRMRRNQRRRFLTHFVKAKPAEVNRST</sequence>
<dbReference type="EMBL" id="JBHFFA010000003">
    <property type="protein sequence ID" value="KAL2635379.1"/>
    <property type="molecule type" value="Genomic_DNA"/>
</dbReference>
<reference evidence="1 2" key="1">
    <citation type="submission" date="2024-09" db="EMBL/GenBank/DDBJ databases">
        <title>Chromosome-scale assembly of Riccia fluitans.</title>
        <authorList>
            <person name="Paukszto L."/>
            <person name="Sawicki J."/>
            <person name="Karawczyk K."/>
            <person name="Piernik-Szablinska J."/>
            <person name="Szczecinska M."/>
            <person name="Mazdziarz M."/>
        </authorList>
    </citation>
    <scope>NUCLEOTIDE SEQUENCE [LARGE SCALE GENOMIC DNA]</scope>
    <source>
        <strain evidence="1">Rf_01</strain>
        <tissue evidence="1">Aerial parts of the thallus</tissue>
    </source>
</reference>